<dbReference type="KEGG" id="cau:Caur_1915"/>
<evidence type="ECO:0000256" key="1">
    <source>
        <dbReference type="SAM" id="Phobius"/>
    </source>
</evidence>
<reference evidence="3" key="1">
    <citation type="journal article" date="2011" name="BMC Genomics">
        <title>Complete genome sequence of the filamentous anoxygenic phototrophic bacterium Chloroflexus aurantiacus.</title>
        <authorList>
            <person name="Tang K.H."/>
            <person name="Barry K."/>
            <person name="Chertkov O."/>
            <person name="Dalin E."/>
            <person name="Han C.S."/>
            <person name="Hauser L.J."/>
            <person name="Honchak B.M."/>
            <person name="Karbach L.E."/>
            <person name="Land M.L."/>
            <person name="Lapidus A."/>
            <person name="Larimer F.W."/>
            <person name="Mikhailova N."/>
            <person name="Pitluck S."/>
            <person name="Pierson B.K."/>
            <person name="Blankenship R.E."/>
        </authorList>
    </citation>
    <scope>NUCLEOTIDE SEQUENCE [LARGE SCALE GENOMIC DNA]</scope>
    <source>
        <strain evidence="3">ATCC 29366 / DSM 635 / J-10-fl</strain>
    </source>
</reference>
<accession>A9WDX1</accession>
<protein>
    <submittedName>
        <fullName evidence="2">Uncharacterized protein</fullName>
    </submittedName>
</protein>
<name>A9WDX1_CHLAA</name>
<feature type="transmembrane region" description="Helical" evidence="1">
    <location>
        <begin position="134"/>
        <end position="157"/>
    </location>
</feature>
<dbReference type="PATRIC" id="fig|324602.8.peg.2184"/>
<keyword evidence="1" id="KW-1133">Transmembrane helix</keyword>
<dbReference type="Proteomes" id="UP000002008">
    <property type="component" value="Chromosome"/>
</dbReference>
<gene>
    <name evidence="2" type="ordered locus">Caur_1915</name>
</gene>
<dbReference type="STRING" id="324602.Caur_1915"/>
<keyword evidence="1" id="KW-0812">Transmembrane</keyword>
<feature type="transmembrane region" description="Helical" evidence="1">
    <location>
        <begin position="101"/>
        <end position="122"/>
    </location>
</feature>
<evidence type="ECO:0000313" key="2">
    <source>
        <dbReference type="EMBL" id="ABY35130.1"/>
    </source>
</evidence>
<keyword evidence="3" id="KW-1185">Reference proteome</keyword>
<proteinExistence type="predicted"/>
<feature type="transmembrane region" description="Helical" evidence="1">
    <location>
        <begin position="59"/>
        <end position="80"/>
    </location>
</feature>
<dbReference type="EMBL" id="CP000909">
    <property type="protein sequence ID" value="ABY35130.1"/>
    <property type="molecule type" value="Genomic_DNA"/>
</dbReference>
<dbReference type="EnsemblBacteria" id="ABY35130">
    <property type="protein sequence ID" value="ABY35130"/>
    <property type="gene ID" value="Caur_1915"/>
</dbReference>
<organism evidence="2 3">
    <name type="scientific">Chloroflexus aurantiacus (strain ATCC 29366 / DSM 635 / J-10-fl)</name>
    <dbReference type="NCBI Taxonomy" id="324602"/>
    <lineage>
        <taxon>Bacteria</taxon>
        <taxon>Bacillati</taxon>
        <taxon>Chloroflexota</taxon>
        <taxon>Chloroflexia</taxon>
        <taxon>Chloroflexales</taxon>
        <taxon>Chloroflexineae</taxon>
        <taxon>Chloroflexaceae</taxon>
        <taxon>Chloroflexus</taxon>
    </lineage>
</organism>
<feature type="transmembrane region" description="Helical" evidence="1">
    <location>
        <begin position="164"/>
        <end position="184"/>
    </location>
</feature>
<sequence length="300" mass="33070">MIAAFQGAWQQLVQSRRVSICVMGTVFVMWLAMLSSIQLANIGVNIELPLRNAQVGRLLATSFCLVLQGWLLAITPSLALRLYPIFAQPTPISPVQLLARILALWGMMLIIIIIAVPFLSILPLFGSLSLAEMIWVLIVIVMTNLLLCTICICWLTLARTPPAGLFATYGTILAWLIVPILLIATNAVPPASARVIAAFNPLTALVAPLAPAFPLDGPIANNLDMLLQITHGAIERTVPLHQPYLAGSGLIGWLIFGLTSFLARPLPRRWQRFDTLWLIGLVVYLIFMFLEPEWWSAAFR</sequence>
<keyword evidence="1" id="KW-0472">Membrane</keyword>
<dbReference type="AlphaFoldDB" id="A9WDX1"/>
<feature type="transmembrane region" description="Helical" evidence="1">
    <location>
        <begin position="275"/>
        <end position="295"/>
    </location>
</feature>
<dbReference type="InParanoid" id="A9WDX1"/>
<dbReference type="HOGENOM" id="CLU_1000016_0_0_0"/>
<evidence type="ECO:0000313" key="3">
    <source>
        <dbReference type="Proteomes" id="UP000002008"/>
    </source>
</evidence>
<feature type="transmembrane region" description="Helical" evidence="1">
    <location>
        <begin position="20"/>
        <end position="39"/>
    </location>
</feature>
<feature type="transmembrane region" description="Helical" evidence="1">
    <location>
        <begin position="244"/>
        <end position="263"/>
    </location>
</feature>